<dbReference type="PROSITE" id="PS51257">
    <property type="entry name" value="PROKAR_LIPOPROTEIN"/>
    <property type="match status" value="1"/>
</dbReference>
<dbReference type="RefSeq" id="WP_100992392.1">
    <property type="nucleotide sequence ID" value="NZ_CP025096.1"/>
</dbReference>
<accession>A0A2K8Z7L0</accession>
<sequence length="199" mass="22038">MKTLILALSLLSFLSCTTKKKLDQTSETDRVQGTSADTVSQATKRKLPGGPAPQKGLSDSATTWVYEKKIDKEGNTVHKASIHSPNLLEFGFPYAGGSTATLSIRHKNGTSYLYLEVSKGQFNRSFQGGTARIRFDDKPARDYSFSAAENGRANIIFFDSVQPLVDQLKLARKAVVAVEFYAQGKRQIEFRTGSLRWNH</sequence>
<dbReference type="Proteomes" id="UP000232883">
    <property type="component" value="Chromosome"/>
</dbReference>
<evidence type="ECO:0000313" key="3">
    <source>
        <dbReference type="Proteomes" id="UP000232883"/>
    </source>
</evidence>
<evidence type="ECO:0000313" key="2">
    <source>
        <dbReference type="EMBL" id="AUD05840.1"/>
    </source>
</evidence>
<feature type="region of interest" description="Disordered" evidence="1">
    <location>
        <begin position="24"/>
        <end position="58"/>
    </location>
</feature>
<dbReference type="OrthoDB" id="1454647at2"/>
<evidence type="ECO:0000256" key="1">
    <source>
        <dbReference type="SAM" id="MobiDB-lite"/>
    </source>
</evidence>
<feature type="compositionally biased region" description="Polar residues" evidence="1">
    <location>
        <begin position="31"/>
        <end position="42"/>
    </location>
</feature>
<dbReference type="EMBL" id="CP025096">
    <property type="protein sequence ID" value="AUD05840.1"/>
    <property type="molecule type" value="Genomic_DNA"/>
</dbReference>
<proteinExistence type="predicted"/>
<organism evidence="2 3">
    <name type="scientific">Spirosoma pollinicola</name>
    <dbReference type="NCBI Taxonomy" id="2057025"/>
    <lineage>
        <taxon>Bacteria</taxon>
        <taxon>Pseudomonadati</taxon>
        <taxon>Bacteroidota</taxon>
        <taxon>Cytophagia</taxon>
        <taxon>Cytophagales</taxon>
        <taxon>Cytophagaceae</taxon>
        <taxon>Spirosoma</taxon>
    </lineage>
</organism>
<dbReference type="KEGG" id="spir:CWM47_30735"/>
<reference evidence="2 3" key="1">
    <citation type="submission" date="2017-11" db="EMBL/GenBank/DDBJ databases">
        <title>Taxonomic description and genome sequences of Spirosoma HA7 sp. nov., isolated from pollen microhabitat of Corylus avellana.</title>
        <authorList>
            <person name="Ambika Manirajan B."/>
            <person name="Suarez C."/>
            <person name="Ratering S."/>
            <person name="Geissler-Plaum R."/>
            <person name="Cardinale M."/>
            <person name="Sylvia S."/>
        </authorList>
    </citation>
    <scope>NUCLEOTIDE SEQUENCE [LARGE SCALE GENOMIC DNA]</scope>
    <source>
        <strain evidence="2 3">HA7</strain>
    </source>
</reference>
<name>A0A2K8Z7L0_9BACT</name>
<gene>
    <name evidence="2" type="ORF">CWM47_30735</name>
</gene>
<protein>
    <submittedName>
        <fullName evidence="2">Uncharacterized protein</fullName>
    </submittedName>
</protein>
<dbReference type="AlphaFoldDB" id="A0A2K8Z7L0"/>
<keyword evidence="3" id="KW-1185">Reference proteome</keyword>